<evidence type="ECO:0008006" key="3">
    <source>
        <dbReference type="Google" id="ProtNLM"/>
    </source>
</evidence>
<reference evidence="2" key="1">
    <citation type="submission" date="2017-01" db="EMBL/GenBank/DDBJ databases">
        <authorList>
            <person name="Wang Y."/>
            <person name="White M."/>
            <person name="Kvist S."/>
            <person name="Moncalvo J.-M."/>
        </authorList>
    </citation>
    <scope>NUCLEOTIDE SEQUENCE [LARGE SCALE GENOMIC DNA]</scope>
    <source>
        <strain evidence="2">COL-18-3</strain>
    </source>
</reference>
<protein>
    <recommendedName>
        <fullName evidence="3">Retrotransposon gag domain-containing protein</fullName>
    </recommendedName>
</protein>
<evidence type="ECO:0000313" key="2">
    <source>
        <dbReference type="Proteomes" id="UP000188320"/>
    </source>
</evidence>
<accession>A0A1R1PJB7</accession>
<dbReference type="Proteomes" id="UP000188320">
    <property type="component" value="Unassembled WGS sequence"/>
</dbReference>
<dbReference type="EMBL" id="LSSK01000992">
    <property type="protein sequence ID" value="OMH81075.1"/>
    <property type="molecule type" value="Genomic_DNA"/>
</dbReference>
<evidence type="ECO:0000313" key="1">
    <source>
        <dbReference type="EMBL" id="OMH81075.1"/>
    </source>
</evidence>
<gene>
    <name evidence="1" type="ORF">AX774_g5477</name>
</gene>
<comment type="caution">
    <text evidence="1">The sequence shown here is derived from an EMBL/GenBank/DDBJ whole genome shotgun (WGS) entry which is preliminary data.</text>
</comment>
<proteinExistence type="predicted"/>
<dbReference type="AlphaFoldDB" id="A0A1R1PJB7"/>
<organism evidence="1 2">
    <name type="scientific">Zancudomyces culisetae</name>
    <name type="common">Gut fungus</name>
    <name type="synonym">Smittium culisetae</name>
    <dbReference type="NCBI Taxonomy" id="1213189"/>
    <lineage>
        <taxon>Eukaryota</taxon>
        <taxon>Fungi</taxon>
        <taxon>Fungi incertae sedis</taxon>
        <taxon>Zoopagomycota</taxon>
        <taxon>Kickxellomycotina</taxon>
        <taxon>Harpellomycetes</taxon>
        <taxon>Harpellales</taxon>
        <taxon>Legeriomycetaceae</taxon>
        <taxon>Zancudomyces</taxon>
    </lineage>
</organism>
<name>A0A1R1PJB7_ZANCU</name>
<sequence length="101" mass="11965">MTDKIEPTLLPPKWEGEESTGIEQWTRRFSMDIDIMGVYEKKAIKFLGIWLQGRANDWMLYEMKEEMARERKLTEWLTLLIKEVKSWQKTPAGSIEGLARM</sequence>
<keyword evidence="2" id="KW-1185">Reference proteome</keyword>